<dbReference type="PANTHER" id="PTHR31672:SF13">
    <property type="entry name" value="F-BOX PROTEIN CPR30-LIKE"/>
    <property type="match status" value="1"/>
</dbReference>
<reference evidence="2" key="2">
    <citation type="journal article" date="2023" name="Plants (Basel)">
        <title>Annotation of the Turnera subulata (Passifloraceae) Draft Genome Reveals the S-Locus Evolved after the Divergence of Turneroideae from Passifloroideae in a Stepwise Manner.</title>
        <authorList>
            <person name="Henning P.M."/>
            <person name="Roalson E.H."/>
            <person name="Mir W."/>
            <person name="McCubbin A.G."/>
            <person name="Shore J.S."/>
        </authorList>
    </citation>
    <scope>NUCLEOTIDE SEQUENCE</scope>
    <source>
        <strain evidence="2">F60SS</strain>
    </source>
</reference>
<dbReference type="Proteomes" id="UP001141552">
    <property type="component" value="Unassembled WGS sequence"/>
</dbReference>
<dbReference type="NCBIfam" id="TIGR01640">
    <property type="entry name" value="F_box_assoc_1"/>
    <property type="match status" value="1"/>
</dbReference>
<feature type="domain" description="F-box associated beta-propeller type 1" evidence="1">
    <location>
        <begin position="7"/>
        <end position="198"/>
    </location>
</feature>
<proteinExistence type="predicted"/>
<reference evidence="2" key="1">
    <citation type="submission" date="2022-02" db="EMBL/GenBank/DDBJ databases">
        <authorList>
            <person name="Henning P.M."/>
            <person name="McCubbin A.G."/>
            <person name="Shore J.S."/>
        </authorList>
    </citation>
    <scope>NUCLEOTIDE SEQUENCE</scope>
    <source>
        <strain evidence="2">F60SS</strain>
        <tissue evidence="2">Leaves</tissue>
    </source>
</reference>
<dbReference type="InterPro" id="IPR050796">
    <property type="entry name" value="SCF_F-box_component"/>
</dbReference>
<dbReference type="PANTHER" id="PTHR31672">
    <property type="entry name" value="BNACNNG10540D PROTEIN"/>
    <property type="match status" value="1"/>
</dbReference>
<protein>
    <recommendedName>
        <fullName evidence="1">F-box associated beta-propeller type 1 domain-containing protein</fullName>
    </recommendedName>
</protein>
<dbReference type="Pfam" id="PF07734">
    <property type="entry name" value="FBA_1"/>
    <property type="match status" value="1"/>
</dbReference>
<name>A0A9Q0G569_9ROSI</name>
<comment type="caution">
    <text evidence="2">The sequence shown here is derived from an EMBL/GenBank/DDBJ whole genome shotgun (WGS) entry which is preliminary data.</text>
</comment>
<dbReference type="InterPro" id="IPR006527">
    <property type="entry name" value="F-box-assoc_dom_typ1"/>
</dbReference>
<evidence type="ECO:0000259" key="1">
    <source>
        <dbReference type="Pfam" id="PF07734"/>
    </source>
</evidence>
<keyword evidence="3" id="KW-1185">Reference proteome</keyword>
<sequence>MRSHNGLFVMGDHYGLFLWNPSINKVKGIEEPDFPSHWRGQATGCGVGFCKKDEEDLKVVSFGVPLPGHNYVPLVQESVVSIYSMSTDSWKTIQGIYIPGDSSNNSEVTLDGVPHWIARSWEENGIFMSFNFDKEEFGQVMLPIPIASQVLGIYKGLLSIFWCSKVYSRAEGSGADYEMWVLSGYGGEQIWTKLFFFQQTVCGLPICMGYNGDVLLSKADNGKICTLNDTGEVLLIPYELSVHTLGHQNFPMPVGPTVNS</sequence>
<dbReference type="EMBL" id="JAKUCV010002240">
    <property type="protein sequence ID" value="KAJ4843413.1"/>
    <property type="molecule type" value="Genomic_DNA"/>
</dbReference>
<organism evidence="2 3">
    <name type="scientific">Turnera subulata</name>
    <dbReference type="NCBI Taxonomy" id="218843"/>
    <lineage>
        <taxon>Eukaryota</taxon>
        <taxon>Viridiplantae</taxon>
        <taxon>Streptophyta</taxon>
        <taxon>Embryophyta</taxon>
        <taxon>Tracheophyta</taxon>
        <taxon>Spermatophyta</taxon>
        <taxon>Magnoliopsida</taxon>
        <taxon>eudicotyledons</taxon>
        <taxon>Gunneridae</taxon>
        <taxon>Pentapetalae</taxon>
        <taxon>rosids</taxon>
        <taxon>fabids</taxon>
        <taxon>Malpighiales</taxon>
        <taxon>Passifloraceae</taxon>
        <taxon>Turnera</taxon>
    </lineage>
</organism>
<evidence type="ECO:0000313" key="3">
    <source>
        <dbReference type="Proteomes" id="UP001141552"/>
    </source>
</evidence>
<dbReference type="AlphaFoldDB" id="A0A9Q0G569"/>
<dbReference type="InterPro" id="IPR017451">
    <property type="entry name" value="F-box-assoc_interact_dom"/>
</dbReference>
<evidence type="ECO:0000313" key="2">
    <source>
        <dbReference type="EMBL" id="KAJ4843413.1"/>
    </source>
</evidence>
<gene>
    <name evidence="2" type="ORF">Tsubulata_011663</name>
</gene>
<accession>A0A9Q0G569</accession>
<dbReference type="OrthoDB" id="1415606at2759"/>